<dbReference type="STRING" id="1653334.GA0071312_0041"/>
<protein>
    <submittedName>
        <fullName evidence="8">(2-(2,4-dihydroxy-6-methylphenyl)-2-oxoethyl)-4-hydroxy-2-pyrone synthase</fullName>
    </submittedName>
    <submittedName>
        <fullName evidence="7">Alkylresorcinol/alkylpyrone synthase</fullName>
    </submittedName>
</protein>
<evidence type="ECO:0000313" key="8">
    <source>
        <dbReference type="EMBL" id="SCC78027.1"/>
    </source>
</evidence>
<organism evidence="7 9">
    <name type="scientific">Saliniramus fredricksonii</name>
    <dbReference type="NCBI Taxonomy" id="1653334"/>
    <lineage>
        <taxon>Bacteria</taxon>
        <taxon>Pseudomonadati</taxon>
        <taxon>Pseudomonadota</taxon>
        <taxon>Alphaproteobacteria</taxon>
        <taxon>Hyphomicrobiales</taxon>
        <taxon>Salinarimonadaceae</taxon>
        <taxon>Saliniramus</taxon>
    </lineage>
</organism>
<keyword evidence="2" id="KW-0808">Transferase</keyword>
<evidence type="ECO:0000313" key="10">
    <source>
        <dbReference type="Proteomes" id="UP000182800"/>
    </source>
</evidence>
<reference evidence="8 10" key="2">
    <citation type="submission" date="2016-08" db="EMBL/GenBank/DDBJ databases">
        <authorList>
            <person name="Varghese N."/>
            <person name="Submissions Spin"/>
        </authorList>
    </citation>
    <scope>NUCLEOTIDE SEQUENCE [LARGE SCALE GENOMIC DNA]</scope>
    <source>
        <strain evidence="8 10">HL-109</strain>
    </source>
</reference>
<dbReference type="PIRSF" id="PIRSF000451">
    <property type="entry name" value="PKS_III"/>
    <property type="match status" value="1"/>
</dbReference>
<dbReference type="GO" id="GO:0016747">
    <property type="term" value="F:acyltransferase activity, transferring groups other than amino-acyl groups"/>
    <property type="evidence" value="ECO:0007669"/>
    <property type="project" value="InterPro"/>
</dbReference>
<dbReference type="InterPro" id="IPR012328">
    <property type="entry name" value="Chalcone/stilbene_synt_C"/>
</dbReference>
<dbReference type="AlphaFoldDB" id="A0A0P8A793"/>
<dbReference type="GO" id="GO:0030639">
    <property type="term" value="P:polyketide biosynthetic process"/>
    <property type="evidence" value="ECO:0007669"/>
    <property type="project" value="TreeGrafter"/>
</dbReference>
<dbReference type="Proteomes" id="UP000182800">
    <property type="component" value="Unassembled WGS sequence"/>
</dbReference>
<dbReference type="PANTHER" id="PTHR11877:SF99">
    <property type="entry name" value="1,3,6,8-TETRAHYDROXYNAPHTHALENE SYNTHASE"/>
    <property type="match status" value="1"/>
</dbReference>
<evidence type="ECO:0000259" key="5">
    <source>
        <dbReference type="Pfam" id="PF00195"/>
    </source>
</evidence>
<evidence type="ECO:0000313" key="9">
    <source>
        <dbReference type="Proteomes" id="UP000050497"/>
    </source>
</evidence>
<gene>
    <name evidence="7" type="primary">bpsA</name>
    <name evidence="8" type="ORF">GA0071312_0041</name>
    <name evidence="7" type="ORF">HLUCCO17_07915</name>
</gene>
<dbReference type="Proteomes" id="UP000050497">
    <property type="component" value="Unassembled WGS sequence"/>
</dbReference>
<comment type="caution">
    <text evidence="7">The sequence shown here is derived from an EMBL/GenBank/DDBJ whole genome shotgun (WGS) entry which is preliminary data.</text>
</comment>
<dbReference type="PATRIC" id="fig|1653334.4.peg.2661"/>
<dbReference type="EMBL" id="LJSX01000010">
    <property type="protein sequence ID" value="KPQ11054.1"/>
    <property type="molecule type" value="Genomic_DNA"/>
</dbReference>
<feature type="domain" description="Chalcone/stilbene synthase C-terminal" evidence="6">
    <location>
        <begin position="216"/>
        <end position="349"/>
    </location>
</feature>
<dbReference type="RefSeq" id="WP_074443136.1">
    <property type="nucleotide sequence ID" value="NZ_FMBM01000001.1"/>
</dbReference>
<dbReference type="PANTHER" id="PTHR11877">
    <property type="entry name" value="HYDROXYMETHYLGLUTARYL-COA SYNTHASE"/>
    <property type="match status" value="1"/>
</dbReference>
<dbReference type="InterPro" id="IPR016039">
    <property type="entry name" value="Thiolase-like"/>
</dbReference>
<evidence type="ECO:0000259" key="6">
    <source>
        <dbReference type="Pfam" id="PF02797"/>
    </source>
</evidence>
<evidence type="ECO:0000256" key="3">
    <source>
        <dbReference type="ARBA" id="ARBA00023315"/>
    </source>
</evidence>
<dbReference type="Gene3D" id="3.40.47.10">
    <property type="match status" value="2"/>
</dbReference>
<evidence type="ECO:0000256" key="2">
    <source>
        <dbReference type="ARBA" id="ARBA00022679"/>
    </source>
</evidence>
<evidence type="ECO:0000313" key="7">
    <source>
        <dbReference type="EMBL" id="KPQ11054.1"/>
    </source>
</evidence>
<evidence type="ECO:0000256" key="1">
    <source>
        <dbReference type="ARBA" id="ARBA00005531"/>
    </source>
</evidence>
<keyword evidence="3" id="KW-0012">Acyltransferase</keyword>
<proteinExistence type="inferred from homology"/>
<sequence length="352" mass="36546">MCPANAAILGLATTVPRHRLSQDDAVAIARDVLAPRYPGFARLESVFTNAAIDNRYAVMPIDWYRAPRGWADRSRAYLKSATALFVDAASDALRDAGLAAQAVDSIVTVSSTGIATPGLEARALAAMGFRADVRRVPVFGLGCAGGAGGLALAARLAQAAPGENVLLVVVETCTLAFRAQAPNKADIVASALFGDGAAACILRAGPGGNAMARVAASAEHIWPDTLDIMGWDIGEEGLGVIFAQSIPAFARAHLAAAFAGIFARWGMRNAGFADHVLHPGGAKVIVALEETLGLASGQLQRERDILRDFGNMSAPTVLFVLERALRTGLRGPTLLAALGPGFTLNCVVLEPA</sequence>
<dbReference type="SUPFAM" id="SSF53901">
    <property type="entry name" value="Thiolase-like"/>
    <property type="match status" value="2"/>
</dbReference>
<comment type="similarity">
    <text evidence="1">Belongs to the thiolase-like superfamily. Chalcone/stilbene synthases family.</text>
</comment>
<dbReference type="Pfam" id="PF02797">
    <property type="entry name" value="Chal_sti_synt_C"/>
    <property type="match status" value="1"/>
</dbReference>
<evidence type="ECO:0000256" key="4">
    <source>
        <dbReference type="PIRSR" id="PIRSR000451-1"/>
    </source>
</evidence>
<dbReference type="EMBL" id="FMBM01000001">
    <property type="protein sequence ID" value="SCC78027.1"/>
    <property type="molecule type" value="Genomic_DNA"/>
</dbReference>
<dbReference type="InterPro" id="IPR011141">
    <property type="entry name" value="Polyketide_synthase_type-III"/>
</dbReference>
<feature type="domain" description="Chalcone/stilbene synthase N-terminal" evidence="5">
    <location>
        <begin position="78"/>
        <end position="206"/>
    </location>
</feature>
<dbReference type="Pfam" id="PF00195">
    <property type="entry name" value="Chal_sti_synt_N"/>
    <property type="match status" value="1"/>
</dbReference>
<dbReference type="InterPro" id="IPR001099">
    <property type="entry name" value="Chalcone/stilbene_synt_N"/>
</dbReference>
<name>A0A0P8A793_9HYPH</name>
<dbReference type="OrthoDB" id="9786288at2"/>
<dbReference type="CDD" id="cd00831">
    <property type="entry name" value="CHS_like"/>
    <property type="match status" value="1"/>
</dbReference>
<accession>A0A0P8A793</accession>
<reference evidence="7 9" key="1">
    <citation type="submission" date="2015-09" db="EMBL/GenBank/DDBJ databases">
        <title>Identification and resolution of microdiversity through metagenomic sequencing of parallel consortia.</title>
        <authorList>
            <person name="Nelson W.C."/>
            <person name="Romine M.F."/>
            <person name="Lindemann S.R."/>
        </authorList>
    </citation>
    <scope>NUCLEOTIDE SEQUENCE [LARGE SCALE GENOMIC DNA]</scope>
    <source>
        <strain evidence="7">HL-109</strain>
    </source>
</reference>
<feature type="active site" description="Acyl-thioester intermediate" evidence="4">
    <location>
        <position position="143"/>
    </location>
</feature>
<keyword evidence="10" id="KW-1185">Reference proteome</keyword>